<feature type="domain" description="HTH marR-type" evidence="1">
    <location>
        <begin position="20"/>
        <end position="156"/>
    </location>
</feature>
<evidence type="ECO:0000313" key="3">
    <source>
        <dbReference type="Proteomes" id="UP000002484"/>
    </source>
</evidence>
<dbReference type="InterPro" id="IPR000835">
    <property type="entry name" value="HTH_MarR-typ"/>
</dbReference>
<dbReference type="PRINTS" id="PR00598">
    <property type="entry name" value="HTHMARR"/>
</dbReference>
<dbReference type="Pfam" id="PF12802">
    <property type="entry name" value="MarR_2"/>
    <property type="match status" value="1"/>
</dbReference>
<dbReference type="InterPro" id="IPR036388">
    <property type="entry name" value="WH-like_DNA-bd_sf"/>
</dbReference>
<dbReference type="SMART" id="SM00347">
    <property type="entry name" value="HTH_MARR"/>
    <property type="match status" value="1"/>
</dbReference>
<dbReference type="GO" id="GO:0006950">
    <property type="term" value="P:response to stress"/>
    <property type="evidence" value="ECO:0007669"/>
    <property type="project" value="TreeGrafter"/>
</dbReference>
<keyword evidence="3" id="KW-1185">Reference proteome</keyword>
<dbReference type="SUPFAM" id="SSF46785">
    <property type="entry name" value="Winged helix' DNA-binding domain"/>
    <property type="match status" value="1"/>
</dbReference>
<sequence>MAIAPAAPARATAGPEIAKRDAFASEAWRAMLALTLGGAAPARMHTVCQATDLTPAALKVLLVLSDGPRPMRELVETFRHDPSYLTSVVDLLERRGVARREPHPTDRRAKTVALTDEGREVLAQAQKLLAVPPPSMRVLSPAEQRQLLGLLMRVLDVEPGIPEAMRPRIPDSD</sequence>
<evidence type="ECO:0000259" key="1">
    <source>
        <dbReference type="PROSITE" id="PS50995"/>
    </source>
</evidence>
<dbReference type="InterPro" id="IPR036390">
    <property type="entry name" value="WH_DNA-bd_sf"/>
</dbReference>
<organism evidence="2 3">
    <name type="scientific">Pseudofrankia inefficax (strain DSM 45817 / CECT 9037 / DDB 130130 / EuI1c)</name>
    <name type="common">Frankia inefficax</name>
    <dbReference type="NCBI Taxonomy" id="298654"/>
    <lineage>
        <taxon>Bacteria</taxon>
        <taxon>Bacillati</taxon>
        <taxon>Actinomycetota</taxon>
        <taxon>Actinomycetes</taxon>
        <taxon>Frankiales</taxon>
        <taxon>Frankiaceae</taxon>
        <taxon>Pseudofrankia</taxon>
    </lineage>
</organism>
<reference evidence="2 3" key="1">
    <citation type="submission" date="2010-10" db="EMBL/GenBank/DDBJ databases">
        <title>Complete sequence of Frankia sp. EuI1c.</title>
        <authorList>
            <consortium name="US DOE Joint Genome Institute"/>
            <person name="Lucas S."/>
            <person name="Copeland A."/>
            <person name="Lapidus A."/>
            <person name="Cheng J.-F."/>
            <person name="Bruce D."/>
            <person name="Goodwin L."/>
            <person name="Pitluck S."/>
            <person name="Chertkov O."/>
            <person name="Detter J.C."/>
            <person name="Han C."/>
            <person name="Tapia R."/>
            <person name="Land M."/>
            <person name="Hauser L."/>
            <person name="Jeffries C."/>
            <person name="Kyrpides N."/>
            <person name="Ivanova N."/>
            <person name="Mikhailova N."/>
            <person name="Beauchemin N."/>
            <person name="Sen A."/>
            <person name="Sur S.A."/>
            <person name="Gtari M."/>
            <person name="Wall L."/>
            <person name="Tisa L."/>
            <person name="Woyke T."/>
        </authorList>
    </citation>
    <scope>NUCLEOTIDE SEQUENCE [LARGE SCALE GENOMIC DNA]</scope>
    <source>
        <strain evidence="3">DSM 45817 / CECT 9037 / EuI1c</strain>
    </source>
</reference>
<dbReference type="PANTHER" id="PTHR33164">
    <property type="entry name" value="TRANSCRIPTIONAL REGULATOR, MARR FAMILY"/>
    <property type="match status" value="1"/>
</dbReference>
<proteinExistence type="predicted"/>
<dbReference type="PROSITE" id="PS50995">
    <property type="entry name" value="HTH_MARR_2"/>
    <property type="match status" value="1"/>
</dbReference>
<protein>
    <submittedName>
        <fullName evidence="2">Regulatory protein MarR</fullName>
    </submittedName>
</protein>
<dbReference type="InterPro" id="IPR039422">
    <property type="entry name" value="MarR/SlyA-like"/>
</dbReference>
<dbReference type="GO" id="GO:0003700">
    <property type="term" value="F:DNA-binding transcription factor activity"/>
    <property type="evidence" value="ECO:0007669"/>
    <property type="project" value="InterPro"/>
</dbReference>
<dbReference type="Gene3D" id="1.10.10.10">
    <property type="entry name" value="Winged helix-like DNA-binding domain superfamily/Winged helix DNA-binding domain"/>
    <property type="match status" value="1"/>
</dbReference>
<name>E3J2M3_PSEI1</name>
<dbReference type="STRING" id="298654.FraEuI1c_2503"/>
<dbReference type="KEGG" id="fri:FraEuI1c_2503"/>
<dbReference type="EMBL" id="CP002299">
    <property type="protein sequence ID" value="ADP80537.1"/>
    <property type="molecule type" value="Genomic_DNA"/>
</dbReference>
<gene>
    <name evidence="2" type="ordered locus">FraEuI1c_2503</name>
</gene>
<dbReference type="PANTHER" id="PTHR33164:SF99">
    <property type="entry name" value="MARR FAMILY REGULATORY PROTEIN"/>
    <property type="match status" value="1"/>
</dbReference>
<dbReference type="HOGENOM" id="CLU_083287_4_2_11"/>
<dbReference type="AlphaFoldDB" id="E3J2M3"/>
<dbReference type="InParanoid" id="E3J2M3"/>
<dbReference type="eggNOG" id="COG1846">
    <property type="taxonomic scope" value="Bacteria"/>
</dbReference>
<evidence type="ECO:0000313" key="2">
    <source>
        <dbReference type="EMBL" id="ADP80537.1"/>
    </source>
</evidence>
<accession>E3J2M3</accession>
<dbReference type="Proteomes" id="UP000002484">
    <property type="component" value="Chromosome"/>
</dbReference>